<feature type="region of interest" description="Disordered" evidence="1">
    <location>
        <begin position="1"/>
        <end position="53"/>
    </location>
</feature>
<evidence type="ECO:0000256" key="1">
    <source>
        <dbReference type="SAM" id="MobiDB-lite"/>
    </source>
</evidence>
<gene>
    <name evidence="2" type="ORF">FSB_LOCUS35340</name>
</gene>
<sequence length="74" mass="8390">MKHFTQPRNAILRETHSTDPSSSLSPSLAKPRPYRNAKSEKENAPPSDPNSMAYDSMTIKYECGDYTHPLRLLL</sequence>
<proteinExistence type="predicted"/>
<organism evidence="2">
    <name type="scientific">Fagus sylvatica</name>
    <name type="common">Beechnut</name>
    <dbReference type="NCBI Taxonomy" id="28930"/>
    <lineage>
        <taxon>Eukaryota</taxon>
        <taxon>Viridiplantae</taxon>
        <taxon>Streptophyta</taxon>
        <taxon>Embryophyta</taxon>
        <taxon>Tracheophyta</taxon>
        <taxon>Spermatophyta</taxon>
        <taxon>Magnoliopsida</taxon>
        <taxon>eudicotyledons</taxon>
        <taxon>Gunneridae</taxon>
        <taxon>Pentapetalae</taxon>
        <taxon>rosids</taxon>
        <taxon>fabids</taxon>
        <taxon>Fagales</taxon>
        <taxon>Fagaceae</taxon>
        <taxon>Fagus</taxon>
    </lineage>
</organism>
<protein>
    <submittedName>
        <fullName evidence="2">Uncharacterized protein</fullName>
    </submittedName>
</protein>
<name>A0A2N9H6I6_FAGSY</name>
<accession>A0A2N9H6I6</accession>
<dbReference type="EMBL" id="OIVN01002914">
    <property type="protein sequence ID" value="SPD07458.1"/>
    <property type="molecule type" value="Genomic_DNA"/>
</dbReference>
<dbReference type="AlphaFoldDB" id="A0A2N9H6I6"/>
<evidence type="ECO:0000313" key="2">
    <source>
        <dbReference type="EMBL" id="SPD07458.1"/>
    </source>
</evidence>
<reference evidence="2" key="1">
    <citation type="submission" date="2018-02" db="EMBL/GenBank/DDBJ databases">
        <authorList>
            <person name="Cohen D.B."/>
            <person name="Kent A.D."/>
        </authorList>
    </citation>
    <scope>NUCLEOTIDE SEQUENCE</scope>
</reference>